<feature type="DNA-binding region" description="H-T-H motif" evidence="4">
    <location>
        <begin position="34"/>
        <end position="53"/>
    </location>
</feature>
<dbReference type="Proteomes" id="UP000549616">
    <property type="component" value="Unassembled WGS sequence"/>
</dbReference>
<dbReference type="InterPro" id="IPR001647">
    <property type="entry name" value="HTH_TetR"/>
</dbReference>
<dbReference type="AlphaFoldDB" id="A0A853B5F7"/>
<dbReference type="InterPro" id="IPR036271">
    <property type="entry name" value="Tet_transcr_reg_TetR-rel_C_sf"/>
</dbReference>
<evidence type="ECO:0000313" key="6">
    <source>
        <dbReference type="EMBL" id="NYI90004.1"/>
    </source>
</evidence>
<dbReference type="EMBL" id="JACCFK010000001">
    <property type="protein sequence ID" value="NYI90004.1"/>
    <property type="molecule type" value="Genomic_DNA"/>
</dbReference>
<dbReference type="Pfam" id="PF00440">
    <property type="entry name" value="TetR_N"/>
    <property type="match status" value="1"/>
</dbReference>
<dbReference type="GO" id="GO:0000976">
    <property type="term" value="F:transcription cis-regulatory region binding"/>
    <property type="evidence" value="ECO:0007669"/>
    <property type="project" value="TreeGrafter"/>
</dbReference>
<keyword evidence="3" id="KW-0804">Transcription</keyword>
<sequence length="217" mass="23401">MARLTRAESQAHTRRRLLATATALFLRDGFTATSLERVADEAGFSKGAVYSNFRNKDELCLAVLDGVRAEKAATVGEALSRTESLEDLLRVFTVWAEGSAGDQEWIRLEAEYLLNCRRDPALLADLARSNAGISDRITQLLTTNSRRLGVRLPMDVRHAAHALFGITIGLGLLRSADPAIGAEPFTAVVRLLAQPAAGVSVPEARAASGAYADPKRD</sequence>
<protein>
    <submittedName>
        <fullName evidence="6">AcrR family transcriptional regulator</fullName>
    </submittedName>
</protein>
<reference evidence="6 7" key="1">
    <citation type="submission" date="2020-07" db="EMBL/GenBank/DDBJ databases">
        <title>Sequencing the genomes of 1000 actinobacteria strains.</title>
        <authorList>
            <person name="Klenk H.-P."/>
        </authorList>
    </citation>
    <scope>NUCLEOTIDE SEQUENCE [LARGE SCALE GENOMIC DNA]</scope>
    <source>
        <strain evidence="6 7">DSM 104006</strain>
    </source>
</reference>
<comment type="caution">
    <text evidence="6">The sequence shown here is derived from an EMBL/GenBank/DDBJ whole genome shotgun (WGS) entry which is preliminary data.</text>
</comment>
<dbReference type="PRINTS" id="PR00455">
    <property type="entry name" value="HTHTETR"/>
</dbReference>
<dbReference type="GO" id="GO:0003700">
    <property type="term" value="F:DNA-binding transcription factor activity"/>
    <property type="evidence" value="ECO:0007669"/>
    <property type="project" value="TreeGrafter"/>
</dbReference>
<dbReference type="RefSeq" id="WP_179774074.1">
    <property type="nucleotide sequence ID" value="NZ_JACCFK010000001.1"/>
</dbReference>
<feature type="domain" description="HTH tetR-type" evidence="5">
    <location>
        <begin position="11"/>
        <end position="71"/>
    </location>
</feature>
<keyword evidence="2 4" id="KW-0238">DNA-binding</keyword>
<evidence type="ECO:0000256" key="3">
    <source>
        <dbReference type="ARBA" id="ARBA00023163"/>
    </source>
</evidence>
<evidence type="ECO:0000259" key="5">
    <source>
        <dbReference type="PROSITE" id="PS50977"/>
    </source>
</evidence>
<keyword evidence="7" id="KW-1185">Reference proteome</keyword>
<proteinExistence type="predicted"/>
<accession>A0A853B5F7</accession>
<evidence type="ECO:0000256" key="1">
    <source>
        <dbReference type="ARBA" id="ARBA00023015"/>
    </source>
</evidence>
<dbReference type="PROSITE" id="PS50977">
    <property type="entry name" value="HTH_TETR_2"/>
    <property type="match status" value="1"/>
</dbReference>
<dbReference type="SUPFAM" id="SSF48498">
    <property type="entry name" value="Tetracyclin repressor-like, C-terminal domain"/>
    <property type="match status" value="1"/>
</dbReference>
<name>A0A853B5F7_9PSEU</name>
<dbReference type="SUPFAM" id="SSF46689">
    <property type="entry name" value="Homeodomain-like"/>
    <property type="match status" value="1"/>
</dbReference>
<evidence type="ECO:0000313" key="7">
    <source>
        <dbReference type="Proteomes" id="UP000549616"/>
    </source>
</evidence>
<evidence type="ECO:0000256" key="2">
    <source>
        <dbReference type="ARBA" id="ARBA00023125"/>
    </source>
</evidence>
<dbReference type="InterPro" id="IPR050109">
    <property type="entry name" value="HTH-type_TetR-like_transc_reg"/>
</dbReference>
<organism evidence="6 7">
    <name type="scientific">Amycolatopsis endophytica</name>
    <dbReference type="NCBI Taxonomy" id="860233"/>
    <lineage>
        <taxon>Bacteria</taxon>
        <taxon>Bacillati</taxon>
        <taxon>Actinomycetota</taxon>
        <taxon>Actinomycetes</taxon>
        <taxon>Pseudonocardiales</taxon>
        <taxon>Pseudonocardiaceae</taxon>
        <taxon>Amycolatopsis</taxon>
    </lineage>
</organism>
<dbReference type="PANTHER" id="PTHR30055:SF234">
    <property type="entry name" value="HTH-TYPE TRANSCRIPTIONAL REGULATOR BETI"/>
    <property type="match status" value="1"/>
</dbReference>
<dbReference type="InterPro" id="IPR009057">
    <property type="entry name" value="Homeodomain-like_sf"/>
</dbReference>
<dbReference type="Gene3D" id="1.10.357.10">
    <property type="entry name" value="Tetracycline Repressor, domain 2"/>
    <property type="match status" value="1"/>
</dbReference>
<gene>
    <name evidence="6" type="ORF">HNR02_003327</name>
</gene>
<evidence type="ECO:0000256" key="4">
    <source>
        <dbReference type="PROSITE-ProRule" id="PRU00335"/>
    </source>
</evidence>
<dbReference type="PANTHER" id="PTHR30055">
    <property type="entry name" value="HTH-TYPE TRANSCRIPTIONAL REGULATOR RUTR"/>
    <property type="match status" value="1"/>
</dbReference>
<keyword evidence="1" id="KW-0805">Transcription regulation</keyword>